<keyword evidence="3" id="KW-1185">Reference proteome</keyword>
<dbReference type="RefSeq" id="WP_189243674.1">
    <property type="nucleotide sequence ID" value="NZ_BMQP01000047.1"/>
</dbReference>
<protein>
    <submittedName>
        <fullName evidence="2">Uncharacterized protein</fullName>
    </submittedName>
</protein>
<feature type="compositionally biased region" description="Basic and acidic residues" evidence="1">
    <location>
        <begin position="111"/>
        <end position="139"/>
    </location>
</feature>
<organism evidence="2 3">
    <name type="scientific">Planobispora rosea</name>
    <dbReference type="NCBI Taxonomy" id="35762"/>
    <lineage>
        <taxon>Bacteria</taxon>
        <taxon>Bacillati</taxon>
        <taxon>Actinomycetota</taxon>
        <taxon>Actinomycetes</taxon>
        <taxon>Streptosporangiales</taxon>
        <taxon>Streptosporangiaceae</taxon>
        <taxon>Planobispora</taxon>
    </lineage>
</organism>
<reference evidence="2" key="1">
    <citation type="submission" date="2021-01" db="EMBL/GenBank/DDBJ databases">
        <title>Whole genome shotgun sequence of Planobispora rosea NBRC 15558.</title>
        <authorList>
            <person name="Komaki H."/>
            <person name="Tamura T."/>
        </authorList>
    </citation>
    <scope>NUCLEOTIDE SEQUENCE</scope>
    <source>
        <strain evidence="2">NBRC 15558</strain>
    </source>
</reference>
<name>A0A8J3WG26_PLARO</name>
<dbReference type="EMBL" id="BOOI01000070">
    <property type="protein sequence ID" value="GIH87978.1"/>
    <property type="molecule type" value="Genomic_DNA"/>
</dbReference>
<accession>A0A8J3WG26</accession>
<evidence type="ECO:0000313" key="3">
    <source>
        <dbReference type="Proteomes" id="UP000655044"/>
    </source>
</evidence>
<evidence type="ECO:0000256" key="1">
    <source>
        <dbReference type="SAM" id="MobiDB-lite"/>
    </source>
</evidence>
<proteinExistence type="predicted"/>
<feature type="region of interest" description="Disordered" evidence="1">
    <location>
        <begin position="111"/>
        <end position="142"/>
    </location>
</feature>
<evidence type="ECO:0000313" key="2">
    <source>
        <dbReference type="EMBL" id="GIH87978.1"/>
    </source>
</evidence>
<sequence>MRSFTLTRTPRYAGYDSLEGTSKLAPDEFLIIVDGIVLGGTYWCSYNPQAAAGWGEDDGGLSGPSWASWGPRGLSCGHPTREAAEHAQLRAYVTEPSGYDRELEMIRAEREAEAARRQAEQEAEDERREIQQRRERLGDDEPGPVIWKLPAFHALYADPAEVAAVAAWLEANGMEDASGLHEVRIEQRATRRAALYYIPQRMRNGRNSQVMELHAVTVVSDPPPITVPDRPDLHPVLAEHEPATSAQIDFGRSFICVRCTSDAKATLPAQIVPWPCPMVEKAITNDPAKEGAPR</sequence>
<gene>
    <name evidence="2" type="ORF">Pro02_63860</name>
</gene>
<dbReference type="Proteomes" id="UP000655044">
    <property type="component" value="Unassembled WGS sequence"/>
</dbReference>
<dbReference type="AlphaFoldDB" id="A0A8J3WG26"/>
<comment type="caution">
    <text evidence="2">The sequence shown here is derived from an EMBL/GenBank/DDBJ whole genome shotgun (WGS) entry which is preliminary data.</text>
</comment>